<evidence type="ECO:0000313" key="1">
    <source>
        <dbReference type="EMBL" id="MBD8506560.1"/>
    </source>
</evidence>
<dbReference type="Proteomes" id="UP000642993">
    <property type="component" value="Unassembled WGS sequence"/>
</dbReference>
<reference evidence="1" key="1">
    <citation type="submission" date="2020-09" db="EMBL/GenBank/DDBJ databases">
        <title>Hoyosella lacisalsi sp. nov., a halotolerant actinobacterium isolated from soil of Lake Gudzhirganskoe.</title>
        <authorList>
            <person name="Yang Q."/>
            <person name="Guo P.Y."/>
            <person name="Liu S.W."/>
            <person name="Li F.N."/>
            <person name="Sun C.H."/>
        </authorList>
    </citation>
    <scope>NUCLEOTIDE SEQUENCE</scope>
    <source>
        <strain evidence="1">G463</strain>
    </source>
</reference>
<keyword evidence="2" id="KW-1185">Reference proteome</keyword>
<protein>
    <submittedName>
        <fullName evidence="1">Uncharacterized protein</fullName>
    </submittedName>
</protein>
<comment type="caution">
    <text evidence="1">The sequence shown here is derived from an EMBL/GenBank/DDBJ whole genome shotgun (WGS) entry which is preliminary data.</text>
</comment>
<sequence length="201" mass="22467">MADELVVQQGIRVTNVARTIVDIARSEMFEQAVVVGDAALHRNAVTRAALAIALERARGRVGIPRAREVVRLLDGRSESVGESRSRVLMHMSGIQDVHPQGAILGPDGTIIARGDFVHDDGLVGEFDGMGKYAKHRLPGETPGDALAREKRREDAIRAAGWHVHRWTWADLHDPDRFIERFWSALEHARRHASPERQWRAT</sequence>
<proteinExistence type="predicted"/>
<dbReference type="AlphaFoldDB" id="A0A927JCC3"/>
<gene>
    <name evidence="1" type="ORF">HT102_08685</name>
</gene>
<name>A0A927JCC3_9ACTN</name>
<dbReference type="RefSeq" id="WP_192039021.1">
    <property type="nucleotide sequence ID" value="NZ_JACYWE010000004.1"/>
</dbReference>
<accession>A0A927JCC3</accession>
<evidence type="ECO:0000313" key="2">
    <source>
        <dbReference type="Proteomes" id="UP000642993"/>
    </source>
</evidence>
<organism evidence="1 2">
    <name type="scientific">Lolliginicoccus lacisalsi</name>
    <dbReference type="NCBI Taxonomy" id="2742202"/>
    <lineage>
        <taxon>Bacteria</taxon>
        <taxon>Bacillati</taxon>
        <taxon>Actinomycetota</taxon>
        <taxon>Actinomycetes</taxon>
        <taxon>Mycobacteriales</taxon>
        <taxon>Hoyosellaceae</taxon>
        <taxon>Lolliginicoccus</taxon>
    </lineage>
</organism>
<dbReference type="EMBL" id="JACYWE010000004">
    <property type="protein sequence ID" value="MBD8506560.1"/>
    <property type="molecule type" value="Genomic_DNA"/>
</dbReference>